<evidence type="ECO:0000313" key="5">
    <source>
        <dbReference type="Proteomes" id="UP000198675"/>
    </source>
</evidence>
<sequence>MNRAGQANPVLSMLAGYYKKKTRRPIAAVQMPIRFCLLLIALLWLPALCTAEARPRIHVGYYEFPPFSYTDAQGQPSGSGLDLTARLLEAAGYEADFRSYPGARLYSGLLDGSIQLWAGASGKPQLAGQTLESWHLLGEITLNLYFRQDTPAPTIPDDLTGRGVILITGYSYWQDVNQWLEDPARNISLHRTRSHISALEMLQRRRGDYLLDYQAPVEQAMRTLGMAELPFVEVQRLPLRLIYSRRAPDAERLRDDLDRAYQRLQDAGEDLQLY</sequence>
<keyword evidence="2" id="KW-0732">Signal</keyword>
<name>A0A1H2M9K9_9PSED</name>
<dbReference type="PANTHER" id="PTHR35936:SF6">
    <property type="entry name" value="AMINO ACID ABC TRANSPORTER SUBSTRATE-BINDING PAAT FAMILY PROTEIN"/>
    <property type="match status" value="1"/>
</dbReference>
<dbReference type="Pfam" id="PF00497">
    <property type="entry name" value="SBP_bac_3"/>
    <property type="match status" value="1"/>
</dbReference>
<proteinExistence type="inferred from homology"/>
<dbReference type="PANTHER" id="PTHR35936">
    <property type="entry name" value="MEMBRANE-BOUND LYTIC MUREIN TRANSGLYCOSYLASE F"/>
    <property type="match status" value="1"/>
</dbReference>
<dbReference type="AlphaFoldDB" id="A0A1H2M9K9"/>
<reference evidence="5" key="1">
    <citation type="submission" date="2016-10" db="EMBL/GenBank/DDBJ databases">
        <authorList>
            <person name="Varghese N."/>
            <person name="Submissions S."/>
        </authorList>
    </citation>
    <scope>NUCLEOTIDE SEQUENCE [LARGE SCALE GENOMIC DNA]</scope>
    <source>
        <strain evidence="5">KCTC 32246</strain>
    </source>
</reference>
<dbReference type="SUPFAM" id="SSF53850">
    <property type="entry name" value="Periplasmic binding protein-like II"/>
    <property type="match status" value="1"/>
</dbReference>
<comment type="similarity">
    <text evidence="1">Belongs to the bacterial solute-binding protein 3 family.</text>
</comment>
<dbReference type="EMBL" id="LT629797">
    <property type="protein sequence ID" value="SDU89628.1"/>
    <property type="molecule type" value="Genomic_DNA"/>
</dbReference>
<keyword evidence="5" id="KW-1185">Reference proteome</keyword>
<dbReference type="InterPro" id="IPR001638">
    <property type="entry name" value="Solute-binding_3/MltF_N"/>
</dbReference>
<gene>
    <name evidence="4" type="ORF">SAMN05216363_2981</name>
</gene>
<dbReference type="Gene3D" id="3.40.190.10">
    <property type="entry name" value="Periplasmic binding protein-like II"/>
    <property type="match status" value="2"/>
</dbReference>
<evidence type="ECO:0000256" key="2">
    <source>
        <dbReference type="ARBA" id="ARBA00022729"/>
    </source>
</evidence>
<evidence type="ECO:0000313" key="4">
    <source>
        <dbReference type="EMBL" id="SDU89628.1"/>
    </source>
</evidence>
<feature type="domain" description="Solute-binding protein family 3/N-terminal" evidence="3">
    <location>
        <begin position="59"/>
        <end position="269"/>
    </location>
</feature>
<evidence type="ECO:0000256" key="1">
    <source>
        <dbReference type="ARBA" id="ARBA00010333"/>
    </source>
</evidence>
<dbReference type="Proteomes" id="UP000198675">
    <property type="component" value="Chromosome I"/>
</dbReference>
<protein>
    <submittedName>
        <fullName evidence="4">Polar amino acid transport system substrate-binding protein</fullName>
    </submittedName>
</protein>
<accession>A0A1H2M9K9</accession>
<organism evidence="4 5">
    <name type="scientific">Pseudomonas sihuiensis</name>
    <dbReference type="NCBI Taxonomy" id="1274359"/>
    <lineage>
        <taxon>Bacteria</taxon>
        <taxon>Pseudomonadati</taxon>
        <taxon>Pseudomonadota</taxon>
        <taxon>Gammaproteobacteria</taxon>
        <taxon>Pseudomonadales</taxon>
        <taxon>Pseudomonadaceae</taxon>
        <taxon>Pseudomonas</taxon>
    </lineage>
</organism>
<evidence type="ECO:0000259" key="3">
    <source>
        <dbReference type="Pfam" id="PF00497"/>
    </source>
</evidence>